<evidence type="ECO:0000256" key="4">
    <source>
        <dbReference type="ARBA" id="ARBA00022960"/>
    </source>
</evidence>
<dbReference type="EMBL" id="MGKO01000008">
    <property type="protein sequence ID" value="OGN27679.1"/>
    <property type="molecule type" value="Genomic_DNA"/>
</dbReference>
<reference evidence="11 12" key="1">
    <citation type="journal article" date="2016" name="Nat. Commun.">
        <title>Thousands of microbial genomes shed light on interconnected biogeochemical processes in an aquifer system.</title>
        <authorList>
            <person name="Anantharaman K."/>
            <person name="Brown C.T."/>
            <person name="Hug L.A."/>
            <person name="Sharon I."/>
            <person name="Castelle C.J."/>
            <person name="Probst A.J."/>
            <person name="Thomas B.C."/>
            <person name="Singh A."/>
            <person name="Wilkins M.J."/>
            <person name="Karaoz U."/>
            <person name="Brodie E.L."/>
            <person name="Williams K.H."/>
            <person name="Hubbard S.S."/>
            <person name="Banfield J.F."/>
        </authorList>
    </citation>
    <scope>NUCLEOTIDE SEQUENCE [LARGE SCALE GENOMIC DNA]</scope>
</reference>
<evidence type="ECO:0000259" key="10">
    <source>
        <dbReference type="Pfam" id="PF00768"/>
    </source>
</evidence>
<dbReference type="GO" id="GO:0071555">
    <property type="term" value="P:cell wall organization"/>
    <property type="evidence" value="ECO:0007669"/>
    <property type="project" value="UniProtKB-KW"/>
</dbReference>
<dbReference type="GO" id="GO:0009252">
    <property type="term" value="P:peptidoglycan biosynthetic process"/>
    <property type="evidence" value="ECO:0007669"/>
    <property type="project" value="UniProtKB-KW"/>
</dbReference>
<feature type="active site" description="Acyl-ester intermediate" evidence="7">
    <location>
        <position position="98"/>
    </location>
</feature>
<proteinExistence type="inferred from homology"/>
<evidence type="ECO:0000256" key="2">
    <source>
        <dbReference type="ARBA" id="ARBA00022729"/>
    </source>
</evidence>
<dbReference type="PANTHER" id="PTHR21581">
    <property type="entry name" value="D-ALANYL-D-ALANINE CARBOXYPEPTIDASE"/>
    <property type="match status" value="1"/>
</dbReference>
<accession>A0A1F8GTA8</accession>
<dbReference type="Gene3D" id="3.40.710.10">
    <property type="entry name" value="DD-peptidase/beta-lactamase superfamily"/>
    <property type="match status" value="1"/>
</dbReference>
<comment type="caution">
    <text evidence="11">The sequence shown here is derived from an EMBL/GenBank/DDBJ whole genome shotgun (WGS) entry which is preliminary data.</text>
</comment>
<evidence type="ECO:0000313" key="11">
    <source>
        <dbReference type="EMBL" id="OGN27679.1"/>
    </source>
</evidence>
<evidence type="ECO:0000256" key="5">
    <source>
        <dbReference type="ARBA" id="ARBA00022984"/>
    </source>
</evidence>
<evidence type="ECO:0000313" key="12">
    <source>
        <dbReference type="Proteomes" id="UP000178444"/>
    </source>
</evidence>
<evidence type="ECO:0000256" key="8">
    <source>
        <dbReference type="PIRSR" id="PIRSR618044-2"/>
    </source>
</evidence>
<dbReference type="AlphaFoldDB" id="A0A1F8GTA8"/>
<feature type="active site" description="Proton acceptor" evidence="7">
    <location>
        <position position="101"/>
    </location>
</feature>
<dbReference type="InterPro" id="IPR001967">
    <property type="entry name" value="Peptidase_S11_N"/>
</dbReference>
<dbReference type="GO" id="GO:0006508">
    <property type="term" value="P:proteolysis"/>
    <property type="evidence" value="ECO:0007669"/>
    <property type="project" value="InterPro"/>
</dbReference>
<sequence length="311" mass="34107">MNLFRTISTAVVAALLGVNALVGFSLVRINSQLASAGSVFEGTSVAYVLPVTQADYLPAFDSLAGELAVDAKAALVLDVKTSRFLYQKNIQDRLAIASLTKIMTAIIAWENLDPNAIVTIQSSAVKADGERQELYREEKISVKNLMQLMLIKSSNDAAYALRDYAREQGTDLIQKMNEKAYQLEMYNTHYTDPAGLDDSAYSTAADLAKEVIYALRYDAIWNASRQPAASIESADGRFSHDVKSTDRLLGVLDDIVGGKTGYTDGALGCMILIVELPKTGDKIIGIVLGSKGRFEAMEKLIQWTQRAYRWQ</sequence>
<name>A0A1F8GTA8_9BACT</name>
<dbReference type="PANTHER" id="PTHR21581:SF26">
    <property type="entry name" value="D-ALANYL-D-ALANINE ENDOPEPTIDASE"/>
    <property type="match status" value="1"/>
</dbReference>
<dbReference type="SUPFAM" id="SSF56601">
    <property type="entry name" value="beta-lactamase/transpeptidase-like"/>
    <property type="match status" value="1"/>
</dbReference>
<keyword evidence="3" id="KW-0378">Hydrolase</keyword>
<keyword evidence="4" id="KW-0133">Cell shape</keyword>
<dbReference type="Pfam" id="PF00768">
    <property type="entry name" value="Peptidase_S11"/>
    <property type="match status" value="1"/>
</dbReference>
<keyword evidence="6" id="KW-0961">Cell wall biogenesis/degradation</keyword>
<evidence type="ECO:0000256" key="6">
    <source>
        <dbReference type="ARBA" id="ARBA00023316"/>
    </source>
</evidence>
<gene>
    <name evidence="11" type="ORF">A2941_01680</name>
</gene>
<keyword evidence="5" id="KW-0573">Peptidoglycan synthesis</keyword>
<dbReference type="InterPro" id="IPR018044">
    <property type="entry name" value="Peptidase_S11"/>
</dbReference>
<dbReference type="GO" id="GO:0008360">
    <property type="term" value="P:regulation of cell shape"/>
    <property type="evidence" value="ECO:0007669"/>
    <property type="project" value="UniProtKB-KW"/>
</dbReference>
<dbReference type="InterPro" id="IPR012338">
    <property type="entry name" value="Beta-lactam/transpept-like"/>
</dbReference>
<feature type="binding site" evidence="8">
    <location>
        <position position="259"/>
    </location>
    <ligand>
        <name>substrate</name>
    </ligand>
</feature>
<organism evidence="11 12">
    <name type="scientific">Candidatus Yanofskybacteria bacterium RIFCSPLOWO2_01_FULL_49_17</name>
    <dbReference type="NCBI Taxonomy" id="1802700"/>
    <lineage>
        <taxon>Bacteria</taxon>
        <taxon>Candidatus Yanofskyibacteriota</taxon>
    </lineage>
</organism>
<keyword evidence="2" id="KW-0732">Signal</keyword>
<dbReference type="PRINTS" id="PR00725">
    <property type="entry name" value="DADACBPTASE1"/>
</dbReference>
<evidence type="ECO:0000256" key="3">
    <source>
        <dbReference type="ARBA" id="ARBA00022801"/>
    </source>
</evidence>
<dbReference type="GO" id="GO:0009002">
    <property type="term" value="F:serine-type D-Ala-D-Ala carboxypeptidase activity"/>
    <property type="evidence" value="ECO:0007669"/>
    <property type="project" value="InterPro"/>
</dbReference>
<protein>
    <recommendedName>
        <fullName evidence="10">Peptidase S11 D-alanyl-D-alanine carboxypeptidase A N-terminal domain-containing protein</fullName>
    </recommendedName>
</protein>
<feature type="domain" description="Peptidase S11 D-alanyl-D-alanine carboxypeptidase A N-terminal" evidence="10">
    <location>
        <begin position="66"/>
        <end position="291"/>
    </location>
</feature>
<evidence type="ECO:0000256" key="9">
    <source>
        <dbReference type="RuleBase" id="RU004016"/>
    </source>
</evidence>
<feature type="active site" evidence="7">
    <location>
        <position position="153"/>
    </location>
</feature>
<evidence type="ECO:0000256" key="7">
    <source>
        <dbReference type="PIRSR" id="PIRSR618044-1"/>
    </source>
</evidence>
<evidence type="ECO:0000256" key="1">
    <source>
        <dbReference type="ARBA" id="ARBA00007164"/>
    </source>
</evidence>
<comment type="similarity">
    <text evidence="1 9">Belongs to the peptidase S11 family.</text>
</comment>
<dbReference type="Proteomes" id="UP000178444">
    <property type="component" value="Unassembled WGS sequence"/>
</dbReference>